<evidence type="ECO:0000256" key="1">
    <source>
        <dbReference type="SAM" id="Coils"/>
    </source>
</evidence>
<reference evidence="2" key="1">
    <citation type="submission" date="2023-01" db="EMBL/GenBank/DDBJ databases">
        <title>Long-Read Genome Assembly and Gene Model Annotations for the Rodent Malaria Parasite Plasmodium yoelii 17XNL.</title>
        <authorList>
            <person name="Mitchell G.J."/>
            <person name="Sebastian A."/>
            <person name="Albert I."/>
            <person name="Lindner S.E."/>
        </authorList>
    </citation>
    <scope>NUCLEOTIDE SEQUENCE</scope>
    <source>
        <strain evidence="2">17XNL clone 1.1</strain>
    </source>
</reference>
<dbReference type="EMBL" id="CP115537">
    <property type="protein sequence ID" value="WBY60298.1"/>
    <property type="molecule type" value="Genomic_DNA"/>
</dbReference>
<feature type="coiled-coil region" evidence="1">
    <location>
        <begin position="389"/>
        <end position="423"/>
    </location>
</feature>
<evidence type="ECO:0000313" key="3">
    <source>
        <dbReference type="Proteomes" id="UP001054126"/>
    </source>
</evidence>
<accession>A0AAF0B5G1</accession>
<feature type="coiled-coil region" evidence="1">
    <location>
        <begin position="326"/>
        <end position="360"/>
    </location>
</feature>
<keyword evidence="1" id="KW-0175">Coiled coil</keyword>
<organism evidence="2 3">
    <name type="scientific">Plasmodium yoelii yoelii</name>
    <dbReference type="NCBI Taxonomy" id="73239"/>
    <lineage>
        <taxon>Eukaryota</taxon>
        <taxon>Sar</taxon>
        <taxon>Alveolata</taxon>
        <taxon>Apicomplexa</taxon>
        <taxon>Aconoidasida</taxon>
        <taxon>Haemosporida</taxon>
        <taxon>Plasmodiidae</taxon>
        <taxon>Plasmodium</taxon>
        <taxon>Plasmodium (Vinckeia)</taxon>
    </lineage>
</organism>
<sequence>MFDTTSLIHLGSNQTIQKSISGELCMYICKKKINKEYSPFFFPENDNKINENIYTNINYNDKLKQSYKWEKYFCFIKANFFFVYKFKGDYKPQFVFLLEGIQVQTINYNVAIKNGIIEKVDNFNIGENEDIIQIKFIPSLNNMNMCIFYASKVGYSKRWAQILTDSNFTLLNKNLNIIKDENEEIKNDIKNIKKINKIEIKNKDIQINSLNDRINMLKADIENVRIKNKRLQTAAEANIQSADEFLQKKMTEMSAICAEIESKIEGKKDEKINSANVWLCTWLCTCLYIWLCDYVAMWLCGYMVIWLYGYVHGYAHGYGSLPIAENETLKDKIKAAAREFEKMEKERNDANNEKFNLENKIKDIIVTYEEAKSDPEKITLKNFNINQRYQEIVVHNQNLKTEIKKLIERYYELENKYKEKIKTIKEIIEIGDIFDYLHKLVILCQTKIKFYEQSYKYTDEQQNELLTHLEYIIKETKLAEANARVSYITHRSKILEERLLYYINRKAPSDYFYFANITLRRLGWIFGEIETLNPIHLINCKNEKNKSIQQNDDVYPLYSYLDENNANIIPMREQIYYNEGIEGRECFKIVTDVDVYSTPIKMYPYENMLLIENKYNYIKIKLTDLKKDFNILKQKKKFETKSTISDLQWSEITKNAYHRLEKNIIALDQKNV</sequence>
<feature type="coiled-coil region" evidence="1">
    <location>
        <begin position="168"/>
        <end position="234"/>
    </location>
</feature>
<dbReference type="AlphaFoldDB" id="A0AAF0B5G1"/>
<evidence type="ECO:0000313" key="2">
    <source>
        <dbReference type="EMBL" id="WBY60298.1"/>
    </source>
</evidence>
<protein>
    <submittedName>
        <fullName evidence="2">Phosphoinositide-binding protein PH2</fullName>
    </submittedName>
</protein>
<gene>
    <name evidence="2" type="ORF">Py17XNL_001303409</name>
</gene>
<proteinExistence type="predicted"/>
<dbReference type="Proteomes" id="UP001054126">
    <property type="component" value="Chromosome 13"/>
</dbReference>
<name>A0AAF0B5G1_PLAYO</name>